<accession>A0ABM4BXC4</accession>
<comment type="subcellular location">
    <subcellularLocation>
        <location evidence="1">Cell membrane</location>
        <topology evidence="1">Multi-pass membrane protein</topology>
    </subcellularLocation>
</comment>
<name>A0ABM4BXC4_HYDVU</name>
<dbReference type="PANTHER" id="PTHR10464:SF4">
    <property type="entry name" value="UREA TRANSPORTER"/>
    <property type="match status" value="1"/>
</dbReference>
<evidence type="ECO:0000313" key="10">
    <source>
        <dbReference type="RefSeq" id="XP_065653889.1"/>
    </source>
</evidence>
<keyword evidence="9" id="KW-1185">Reference proteome</keyword>
<evidence type="ECO:0000256" key="2">
    <source>
        <dbReference type="ARBA" id="ARBA00005914"/>
    </source>
</evidence>
<dbReference type="GeneID" id="136080755"/>
<organism evidence="9 10">
    <name type="scientific">Hydra vulgaris</name>
    <name type="common">Hydra</name>
    <name type="synonym">Hydra attenuata</name>
    <dbReference type="NCBI Taxonomy" id="6087"/>
    <lineage>
        <taxon>Eukaryota</taxon>
        <taxon>Metazoa</taxon>
        <taxon>Cnidaria</taxon>
        <taxon>Hydrozoa</taxon>
        <taxon>Hydroidolina</taxon>
        <taxon>Anthoathecata</taxon>
        <taxon>Aplanulata</taxon>
        <taxon>Hydridae</taxon>
        <taxon>Hydra</taxon>
    </lineage>
</organism>
<feature type="transmembrane region" description="Helical" evidence="8">
    <location>
        <begin position="181"/>
        <end position="199"/>
    </location>
</feature>
<comment type="catalytic activity">
    <reaction evidence="7">
        <text>urea(in) = urea(out)</text>
        <dbReference type="Rhea" id="RHEA:32799"/>
        <dbReference type="ChEBI" id="CHEBI:16199"/>
    </reaction>
</comment>
<keyword evidence="3" id="KW-1003">Cell membrane</keyword>
<keyword evidence="4 8" id="KW-0812">Transmembrane</keyword>
<feature type="transmembrane region" description="Helical" evidence="8">
    <location>
        <begin position="110"/>
        <end position="130"/>
    </location>
</feature>
<evidence type="ECO:0000313" key="9">
    <source>
        <dbReference type="Proteomes" id="UP001652625"/>
    </source>
</evidence>
<evidence type="ECO:0000256" key="1">
    <source>
        <dbReference type="ARBA" id="ARBA00004651"/>
    </source>
</evidence>
<feature type="transmembrane region" description="Helical" evidence="8">
    <location>
        <begin position="418"/>
        <end position="435"/>
    </location>
</feature>
<proteinExistence type="inferred from homology"/>
<feature type="transmembrane region" description="Helical" evidence="8">
    <location>
        <begin position="219"/>
        <end position="235"/>
    </location>
</feature>
<comment type="similarity">
    <text evidence="2">Belongs to the urea transporter family.</text>
</comment>
<evidence type="ECO:0000256" key="7">
    <source>
        <dbReference type="ARBA" id="ARBA00033993"/>
    </source>
</evidence>
<evidence type="ECO:0000256" key="6">
    <source>
        <dbReference type="ARBA" id="ARBA00023136"/>
    </source>
</evidence>
<feature type="transmembrane region" description="Helical" evidence="8">
    <location>
        <begin position="242"/>
        <end position="261"/>
    </location>
</feature>
<dbReference type="InterPro" id="IPR029020">
    <property type="entry name" value="Ammonium/urea_transptr"/>
</dbReference>
<sequence length="530" mass="57954">MEITGNTTENSVEHSISKLVTSNKNIESVFELPSDNNNTKERKSNSNQFESNQLVIKKSNRILNLLKQTFTEICLTGSMLNTQTHLYNKSYFCKKNNKCSKKWTYHLERILYTLLIIIDVVLRGFGQVFLCNHPITGILISVGLYLTSVKLLIYAIVGASCSTVAAMIISLPPFSEVGSGLLGYDGALIGCAVCSFISADQVTGRGSNVVVSTFNSSGMAINAVLAAVSGVIHMASKNMNELPALTLSFNITCMLFLFIIGNGKGDVSTLHWGRLPSNYTQDMANKNVPLDWVAPSFTFFYDAAVRGVGQFMFINTTLGGWMVVIGIAIANKYAALASVCGALTAATIARYVLIVPKASLIAVHNGIYGYSAAGAAASIGGGVFYRTSFAAFIVGVFTAALTVFIQVAVEAILLNNFLQLPVLTIPFVATTWLIMTARPAWLDPLDNDDEVSVDVEYKSRIDEENNNIENIVLKNMFEKSQSILPSLTQAADAKKCIIKKKVSWKERDCGQLNRRKKITQFKMVRKLLPF</sequence>
<evidence type="ECO:0000256" key="5">
    <source>
        <dbReference type="ARBA" id="ARBA00022989"/>
    </source>
</evidence>
<feature type="transmembrane region" description="Helical" evidence="8">
    <location>
        <begin position="142"/>
        <end position="169"/>
    </location>
</feature>
<reference evidence="10" key="1">
    <citation type="submission" date="2025-08" db="UniProtKB">
        <authorList>
            <consortium name="RefSeq"/>
        </authorList>
    </citation>
    <scope>IDENTIFICATION</scope>
</reference>
<evidence type="ECO:0000256" key="8">
    <source>
        <dbReference type="SAM" id="Phobius"/>
    </source>
</evidence>
<feature type="transmembrane region" description="Helical" evidence="8">
    <location>
        <begin position="308"/>
        <end position="329"/>
    </location>
</feature>
<feature type="transmembrane region" description="Helical" evidence="8">
    <location>
        <begin position="392"/>
        <end position="412"/>
    </location>
</feature>
<dbReference type="PANTHER" id="PTHR10464">
    <property type="entry name" value="UREA TRANSPORTER"/>
    <property type="match status" value="1"/>
</dbReference>
<dbReference type="RefSeq" id="XP_065653889.1">
    <property type="nucleotide sequence ID" value="XM_065797817.1"/>
</dbReference>
<gene>
    <name evidence="10" type="primary">LOC136080755</name>
</gene>
<evidence type="ECO:0000256" key="3">
    <source>
        <dbReference type="ARBA" id="ARBA00022475"/>
    </source>
</evidence>
<dbReference type="Pfam" id="PF03253">
    <property type="entry name" value="UT"/>
    <property type="match status" value="1"/>
</dbReference>
<dbReference type="Gene3D" id="1.10.3430.10">
    <property type="entry name" value="Ammonium transporter AmtB like domains"/>
    <property type="match status" value="1"/>
</dbReference>
<evidence type="ECO:0000256" key="4">
    <source>
        <dbReference type="ARBA" id="ARBA00022692"/>
    </source>
</evidence>
<keyword evidence="5 8" id="KW-1133">Transmembrane helix</keyword>
<dbReference type="Proteomes" id="UP001652625">
    <property type="component" value="Chromosome 05"/>
</dbReference>
<dbReference type="InterPro" id="IPR004937">
    <property type="entry name" value="Urea_transporter"/>
</dbReference>
<keyword evidence="6 8" id="KW-0472">Membrane</keyword>
<protein>
    <submittedName>
        <fullName evidence="10">Urea transporter DVU1160-like</fullName>
    </submittedName>
</protein>